<dbReference type="GO" id="GO:0003883">
    <property type="term" value="F:CTP synthase activity"/>
    <property type="evidence" value="ECO:0007669"/>
    <property type="project" value="UniProtKB-EC"/>
</dbReference>
<evidence type="ECO:0000256" key="1">
    <source>
        <dbReference type="ARBA" id="ARBA00005171"/>
    </source>
</evidence>
<dbReference type="InterPro" id="IPR017926">
    <property type="entry name" value="GATASE"/>
</dbReference>
<dbReference type="InterPro" id="IPR004468">
    <property type="entry name" value="CTP_synthase"/>
</dbReference>
<dbReference type="OrthoDB" id="1739076at2759"/>
<dbReference type="GO" id="GO:0005524">
    <property type="term" value="F:ATP binding"/>
    <property type="evidence" value="ECO:0007669"/>
    <property type="project" value="UniProtKB-KW"/>
</dbReference>
<evidence type="ECO:0000259" key="10">
    <source>
        <dbReference type="Pfam" id="PF00117"/>
    </source>
</evidence>
<feature type="domain" description="Glutamine amidotransferase" evidence="10">
    <location>
        <begin position="114"/>
        <end position="200"/>
    </location>
</feature>
<dbReference type="PANTHER" id="PTHR11550">
    <property type="entry name" value="CTP SYNTHASE"/>
    <property type="match status" value="1"/>
</dbReference>
<evidence type="ECO:0000256" key="2">
    <source>
        <dbReference type="ARBA" id="ARBA00007533"/>
    </source>
</evidence>
<accession>A0A0F4Z179</accession>
<keyword evidence="4" id="KW-0436">Ligase</keyword>
<organism evidence="11 12">
    <name type="scientific">Rasamsonia emersonii (strain ATCC 16479 / CBS 393.64 / IMI 116815)</name>
    <dbReference type="NCBI Taxonomy" id="1408163"/>
    <lineage>
        <taxon>Eukaryota</taxon>
        <taxon>Fungi</taxon>
        <taxon>Dikarya</taxon>
        <taxon>Ascomycota</taxon>
        <taxon>Pezizomycotina</taxon>
        <taxon>Eurotiomycetes</taxon>
        <taxon>Eurotiomycetidae</taxon>
        <taxon>Eurotiales</taxon>
        <taxon>Trichocomaceae</taxon>
        <taxon>Rasamsonia</taxon>
    </lineage>
</organism>
<comment type="caution">
    <text evidence="11">The sequence shown here is derived from an EMBL/GenBank/DDBJ whole genome shotgun (WGS) entry which is preliminary data.</text>
</comment>
<keyword evidence="12" id="KW-1185">Reference proteome</keyword>
<evidence type="ECO:0000256" key="3">
    <source>
        <dbReference type="ARBA" id="ARBA00012291"/>
    </source>
</evidence>
<evidence type="ECO:0000256" key="5">
    <source>
        <dbReference type="ARBA" id="ARBA00022741"/>
    </source>
</evidence>
<comment type="pathway">
    <text evidence="1">Pyrimidine metabolism; CTP biosynthesis via de novo pathway; CTP from UDP: step 2/2.</text>
</comment>
<dbReference type="Pfam" id="PF00117">
    <property type="entry name" value="GATase"/>
    <property type="match status" value="1"/>
</dbReference>
<dbReference type="SUPFAM" id="SSF52317">
    <property type="entry name" value="Class I glutamine amidotransferase-like"/>
    <property type="match status" value="1"/>
</dbReference>
<dbReference type="Proteomes" id="UP000053958">
    <property type="component" value="Unassembled WGS sequence"/>
</dbReference>
<keyword evidence="6" id="KW-0067">ATP-binding</keyword>
<dbReference type="GO" id="GO:0019856">
    <property type="term" value="P:pyrimidine nucleobase biosynthetic process"/>
    <property type="evidence" value="ECO:0007669"/>
    <property type="project" value="TreeGrafter"/>
</dbReference>
<dbReference type="EMBL" id="LASV01000070">
    <property type="protein sequence ID" value="KKA24259.1"/>
    <property type="molecule type" value="Genomic_DNA"/>
</dbReference>
<dbReference type="RefSeq" id="XP_013330871.1">
    <property type="nucleotide sequence ID" value="XM_013475417.1"/>
</dbReference>
<proteinExistence type="inferred from homology"/>
<gene>
    <name evidence="11" type="ORF">T310_1692</name>
</gene>
<evidence type="ECO:0000256" key="4">
    <source>
        <dbReference type="ARBA" id="ARBA00022598"/>
    </source>
</evidence>
<evidence type="ECO:0000256" key="6">
    <source>
        <dbReference type="ARBA" id="ARBA00022840"/>
    </source>
</evidence>
<keyword evidence="7" id="KW-0315">Glutamine amidotransferase</keyword>
<evidence type="ECO:0000256" key="7">
    <source>
        <dbReference type="ARBA" id="ARBA00022962"/>
    </source>
</evidence>
<keyword evidence="8" id="KW-0665">Pyrimidine biosynthesis</keyword>
<comment type="similarity">
    <text evidence="2">Belongs to the CTP synthase family.</text>
</comment>
<dbReference type="EC" id="6.3.4.2" evidence="3"/>
<dbReference type="Gene3D" id="3.40.50.880">
    <property type="match status" value="1"/>
</dbReference>
<protein>
    <recommendedName>
        <fullName evidence="3">CTP synthase (glutamine hydrolyzing)</fullName>
        <ecNumber evidence="3">6.3.4.2</ecNumber>
    </recommendedName>
</protein>
<dbReference type="InterPro" id="IPR029062">
    <property type="entry name" value="Class_I_gatase-like"/>
</dbReference>
<name>A0A0F4Z179_RASE3</name>
<dbReference type="GO" id="GO:0097268">
    <property type="term" value="C:cytoophidium"/>
    <property type="evidence" value="ECO:0007669"/>
    <property type="project" value="TreeGrafter"/>
</dbReference>
<dbReference type="GO" id="GO:0042802">
    <property type="term" value="F:identical protein binding"/>
    <property type="evidence" value="ECO:0007669"/>
    <property type="project" value="TreeGrafter"/>
</dbReference>
<evidence type="ECO:0000256" key="8">
    <source>
        <dbReference type="ARBA" id="ARBA00022975"/>
    </source>
</evidence>
<keyword evidence="5" id="KW-0547">Nucleotide-binding</keyword>
<dbReference type="PANTHER" id="PTHR11550:SF0">
    <property type="entry name" value="CTP SYNTHASE-RELATED"/>
    <property type="match status" value="1"/>
</dbReference>
<dbReference type="GO" id="GO:0005737">
    <property type="term" value="C:cytoplasm"/>
    <property type="evidence" value="ECO:0007669"/>
    <property type="project" value="TreeGrafter"/>
</dbReference>
<evidence type="ECO:0000313" key="11">
    <source>
        <dbReference type="EMBL" id="KKA24259.1"/>
    </source>
</evidence>
<reference evidence="11 12" key="1">
    <citation type="submission" date="2015-04" db="EMBL/GenBank/DDBJ databases">
        <authorList>
            <person name="Heijne W.H."/>
            <person name="Fedorova N.D."/>
            <person name="Nierman W.C."/>
            <person name="Vollebregt A.W."/>
            <person name="Zhao Z."/>
            <person name="Wu L."/>
            <person name="Kumar M."/>
            <person name="Stam H."/>
            <person name="van den Berg M.A."/>
            <person name="Pel H.J."/>
        </authorList>
    </citation>
    <scope>NUCLEOTIDE SEQUENCE [LARGE SCALE GENOMIC DNA]</scope>
    <source>
        <strain evidence="11 12">CBS 393.64</strain>
    </source>
</reference>
<dbReference type="GO" id="GO:0044210">
    <property type="term" value="P:'de novo' CTP biosynthetic process"/>
    <property type="evidence" value="ECO:0007669"/>
    <property type="project" value="UniProtKB-UniPathway"/>
</dbReference>
<dbReference type="UniPathway" id="UPA00159">
    <property type="reaction ID" value="UER00277"/>
</dbReference>
<evidence type="ECO:0000256" key="9">
    <source>
        <dbReference type="ARBA" id="ARBA00047781"/>
    </source>
</evidence>
<dbReference type="AlphaFoldDB" id="A0A0F4Z179"/>
<dbReference type="STRING" id="1408163.A0A0F4Z179"/>
<dbReference type="GeneID" id="25314043"/>
<evidence type="ECO:0000313" key="12">
    <source>
        <dbReference type="Proteomes" id="UP000053958"/>
    </source>
</evidence>
<comment type="catalytic activity">
    <reaction evidence="9">
        <text>UTP + L-glutamine + ATP + H2O = CTP + L-glutamate + ADP + phosphate + 2 H(+)</text>
        <dbReference type="Rhea" id="RHEA:26426"/>
        <dbReference type="ChEBI" id="CHEBI:15377"/>
        <dbReference type="ChEBI" id="CHEBI:15378"/>
        <dbReference type="ChEBI" id="CHEBI:29985"/>
        <dbReference type="ChEBI" id="CHEBI:30616"/>
        <dbReference type="ChEBI" id="CHEBI:37563"/>
        <dbReference type="ChEBI" id="CHEBI:43474"/>
        <dbReference type="ChEBI" id="CHEBI:46398"/>
        <dbReference type="ChEBI" id="CHEBI:58359"/>
        <dbReference type="ChEBI" id="CHEBI:456216"/>
        <dbReference type="EC" id="6.3.4.2"/>
    </reaction>
</comment>
<sequence>MRKFSLSDTQGVSRRTAQIGEKCFSPSRQLYWDSKRVPSRPVLHLLHLSDFGPHCVIRGTTLAALLYGRWRSLSLILGQSTGARVLASHQIWYSPASLLFVTANFRFSVCGVKIDKTKMGGTMRLGKRPTIFQPGTEWSRLRKLYGEKKDIWERHRHRYEVNPKMVETPEKAGLTFIRKDEKGERMEIIELKDHKWYVGVCTVPS</sequence>